<dbReference type="InterPro" id="IPR018638">
    <property type="entry name" value="DUF2061_membrane"/>
</dbReference>
<accession>A0A031MH11</accession>
<keyword evidence="5" id="KW-1185">Reference proteome</keyword>
<dbReference type="Proteomes" id="UP000186904">
    <property type="component" value="Unassembled WGS sequence"/>
</dbReference>
<dbReference type="OrthoDB" id="9133582at2"/>
<protein>
    <submittedName>
        <fullName evidence="3">Uncharacterized membrane protein</fullName>
    </submittedName>
</protein>
<name>A0A031MH11_9GAMM</name>
<keyword evidence="1" id="KW-0472">Membrane</keyword>
<feature type="transmembrane region" description="Helical" evidence="1">
    <location>
        <begin position="12"/>
        <end position="35"/>
    </location>
</feature>
<keyword evidence="1" id="KW-1133">Transmembrane helix</keyword>
<feature type="domain" description="DUF2061" evidence="2">
    <location>
        <begin position="1"/>
        <end position="52"/>
    </location>
</feature>
<keyword evidence="1" id="KW-0812">Transmembrane</keyword>
<evidence type="ECO:0000313" key="3">
    <source>
        <dbReference type="EMBL" id="SER66099.1"/>
    </source>
</evidence>
<dbReference type="AlphaFoldDB" id="A0A031MH11"/>
<evidence type="ECO:0000256" key="1">
    <source>
        <dbReference type="SAM" id="Phobius"/>
    </source>
</evidence>
<evidence type="ECO:0000259" key="2">
    <source>
        <dbReference type="Pfam" id="PF09834"/>
    </source>
</evidence>
<organism evidence="3 6">
    <name type="scientific">Halopseudomonas bauzanensis</name>
    <dbReference type="NCBI Taxonomy" id="653930"/>
    <lineage>
        <taxon>Bacteria</taxon>
        <taxon>Pseudomonadati</taxon>
        <taxon>Pseudomonadota</taxon>
        <taxon>Gammaproteobacteria</taxon>
        <taxon>Pseudomonadales</taxon>
        <taxon>Pseudomonadaceae</taxon>
        <taxon>Halopseudomonas</taxon>
    </lineage>
</organism>
<dbReference type="STRING" id="653930.SAMN05216589_1232"/>
<reference evidence="5 6" key="1">
    <citation type="submission" date="2016-10" db="EMBL/GenBank/DDBJ databases">
        <authorList>
            <person name="de Groot N.N."/>
        </authorList>
    </citation>
    <scope>NUCLEOTIDE SEQUENCE [LARGE SCALE GENOMIC DNA]</scope>
    <source>
        <strain evidence="4 5">CGMCC 1.9095</strain>
        <strain evidence="3 6">DSM 22558</strain>
    </source>
</reference>
<sequence>MTKTLTFAVMHFTIAFGVVYAITGSVLLGGAVALIEPTLNTVAFHFHEKVWQRVERRRIVQPNLPPVFRA</sequence>
<dbReference type="EMBL" id="FOUA01000001">
    <property type="protein sequence ID" value="SFL61881.1"/>
    <property type="molecule type" value="Genomic_DNA"/>
</dbReference>
<evidence type="ECO:0000313" key="6">
    <source>
        <dbReference type="Proteomes" id="UP000186904"/>
    </source>
</evidence>
<evidence type="ECO:0000313" key="5">
    <source>
        <dbReference type="Proteomes" id="UP000186599"/>
    </source>
</evidence>
<dbReference type="EMBL" id="FOGN01000001">
    <property type="protein sequence ID" value="SER66099.1"/>
    <property type="molecule type" value="Genomic_DNA"/>
</dbReference>
<gene>
    <name evidence="4" type="ORF">SAMN04487855_0394</name>
    <name evidence="3" type="ORF">SAMN05216589_1232</name>
</gene>
<dbReference type="Proteomes" id="UP000186599">
    <property type="component" value="Unassembled WGS sequence"/>
</dbReference>
<dbReference type="RefSeq" id="WP_036989524.1">
    <property type="nucleotide sequence ID" value="NZ_FOGN01000001.1"/>
</dbReference>
<evidence type="ECO:0000313" key="4">
    <source>
        <dbReference type="EMBL" id="SFL61881.1"/>
    </source>
</evidence>
<dbReference type="Pfam" id="PF09834">
    <property type="entry name" value="DUF2061"/>
    <property type="match status" value="1"/>
</dbReference>
<proteinExistence type="predicted"/>